<dbReference type="RefSeq" id="WP_109739542.1">
    <property type="nucleotide sequence ID" value="NZ_CABVLR010000015.1"/>
</dbReference>
<dbReference type="NCBIfam" id="TIGR00585">
    <property type="entry name" value="mutl"/>
    <property type="match status" value="1"/>
</dbReference>
<evidence type="ECO:0000256" key="6">
    <source>
        <dbReference type="SAM" id="MobiDB-lite"/>
    </source>
</evidence>
<comment type="function">
    <text evidence="5">This protein is involved in the repair of mismatches in DNA. It is required for dam-dependent methyl-directed DNA mismatch repair. May act as a 'molecular matchmaker', a protein that promotes the formation of a stable complex between two or more DNA-binding proteins in an ATP-dependent manner without itself being part of a final effector complex.</text>
</comment>
<dbReference type="Gene3D" id="3.30.1540.20">
    <property type="entry name" value="MutL, C-terminal domain, dimerisation subdomain"/>
    <property type="match status" value="1"/>
</dbReference>
<dbReference type="GO" id="GO:0006298">
    <property type="term" value="P:mismatch repair"/>
    <property type="evidence" value="ECO:0007669"/>
    <property type="project" value="UniProtKB-UniRule"/>
</dbReference>
<gene>
    <name evidence="5 9" type="primary">mutL</name>
    <name evidence="9" type="ORF">CITRO92_0560</name>
</gene>
<dbReference type="Pfam" id="PF01119">
    <property type="entry name" value="DNA_mis_repair"/>
    <property type="match status" value="1"/>
</dbReference>
<dbReference type="InterPro" id="IPR014762">
    <property type="entry name" value="DNA_mismatch_repair_CS"/>
</dbReference>
<dbReference type="FunFam" id="3.30.565.10:FF:000003">
    <property type="entry name" value="DNA mismatch repair endonuclease MutL"/>
    <property type="match status" value="1"/>
</dbReference>
<evidence type="ECO:0000259" key="7">
    <source>
        <dbReference type="SMART" id="SM00853"/>
    </source>
</evidence>
<keyword evidence="3 5" id="KW-0227">DNA damage</keyword>
<dbReference type="AlphaFoldDB" id="A0AAW9M1H6"/>
<proteinExistence type="inferred from homology"/>
<dbReference type="InterPro" id="IPR036890">
    <property type="entry name" value="HATPase_C_sf"/>
</dbReference>
<dbReference type="InterPro" id="IPR020667">
    <property type="entry name" value="DNA_mismatch_repair_MutL"/>
</dbReference>
<dbReference type="InterPro" id="IPR013507">
    <property type="entry name" value="DNA_mismatch_S5_2-like"/>
</dbReference>
<dbReference type="NCBIfam" id="NF000948">
    <property type="entry name" value="PRK00095.1-1"/>
    <property type="match status" value="1"/>
</dbReference>
<dbReference type="SUPFAM" id="SSF55874">
    <property type="entry name" value="ATPase domain of HSP90 chaperone/DNA topoisomerase II/histidine kinase"/>
    <property type="match status" value="1"/>
</dbReference>
<keyword evidence="4 5" id="KW-0234">DNA repair</keyword>
<dbReference type="Pfam" id="PF13589">
    <property type="entry name" value="HATPase_c_3"/>
    <property type="match status" value="1"/>
</dbReference>
<feature type="domain" description="DNA mismatch repair protein S5" evidence="8">
    <location>
        <begin position="212"/>
        <end position="331"/>
    </location>
</feature>
<dbReference type="InterPro" id="IPR014790">
    <property type="entry name" value="MutL_C"/>
</dbReference>
<dbReference type="HAMAP" id="MF_00149">
    <property type="entry name" value="DNA_mis_repair"/>
    <property type="match status" value="1"/>
</dbReference>
<dbReference type="InterPro" id="IPR042121">
    <property type="entry name" value="MutL_C_regsub"/>
</dbReference>
<dbReference type="Pfam" id="PF08676">
    <property type="entry name" value="MutL_C"/>
    <property type="match status" value="1"/>
</dbReference>
<name>A0AAW9M1H6_CITAM</name>
<dbReference type="InterPro" id="IPR038973">
    <property type="entry name" value="MutL/Mlh/Pms-like"/>
</dbReference>
<accession>A0AAW9M1H6</accession>
<evidence type="ECO:0000256" key="3">
    <source>
        <dbReference type="ARBA" id="ARBA00022763"/>
    </source>
</evidence>
<evidence type="ECO:0000256" key="1">
    <source>
        <dbReference type="ARBA" id="ARBA00006082"/>
    </source>
</evidence>
<evidence type="ECO:0000256" key="2">
    <source>
        <dbReference type="ARBA" id="ARBA00021975"/>
    </source>
</evidence>
<dbReference type="InterPro" id="IPR002099">
    <property type="entry name" value="MutL/Mlh/PMS"/>
</dbReference>
<reference evidence="9 10" key="1">
    <citation type="submission" date="2016-04" db="EMBL/GenBank/DDBJ databases">
        <authorList>
            <person name="Regsiter A."/>
            <person name="William W."/>
        </authorList>
    </citation>
    <scope>NUCLEOTIDE SEQUENCE [LARGE SCALE GENOMIC DNA]</scope>
    <source>
        <strain evidence="9 10">92</strain>
    </source>
</reference>
<dbReference type="InterPro" id="IPR014721">
    <property type="entry name" value="Ribsml_uS5_D2-typ_fold_subgr"/>
</dbReference>
<evidence type="ECO:0000313" key="9">
    <source>
        <dbReference type="EMBL" id="SAY89145.1"/>
    </source>
</evidence>
<dbReference type="SUPFAM" id="SSF54211">
    <property type="entry name" value="Ribosomal protein S5 domain 2-like"/>
    <property type="match status" value="1"/>
</dbReference>
<dbReference type="PROSITE" id="PS00058">
    <property type="entry name" value="DNA_MISMATCH_REPAIR_1"/>
    <property type="match status" value="1"/>
</dbReference>
<dbReference type="Gene3D" id="3.30.230.10">
    <property type="match status" value="1"/>
</dbReference>
<dbReference type="Gene3D" id="3.30.1370.100">
    <property type="entry name" value="MutL, C-terminal domain, regulatory subdomain"/>
    <property type="match status" value="1"/>
</dbReference>
<dbReference type="Proteomes" id="UP000245995">
    <property type="component" value="Chromosome CITRO92"/>
</dbReference>
<dbReference type="InterPro" id="IPR042120">
    <property type="entry name" value="MutL_C_dimsub"/>
</dbReference>
<dbReference type="InterPro" id="IPR037198">
    <property type="entry name" value="MutL_C_sf"/>
</dbReference>
<dbReference type="GO" id="GO:0140664">
    <property type="term" value="F:ATP-dependent DNA damage sensor activity"/>
    <property type="evidence" value="ECO:0007669"/>
    <property type="project" value="InterPro"/>
</dbReference>
<feature type="region of interest" description="Disordered" evidence="6">
    <location>
        <begin position="363"/>
        <end position="402"/>
    </location>
</feature>
<feature type="domain" description="MutL C-terminal dimerisation" evidence="7">
    <location>
        <begin position="444"/>
        <end position="579"/>
    </location>
</feature>
<comment type="similarity">
    <text evidence="1 5">Belongs to the DNA mismatch repair MutL/HexB family.</text>
</comment>
<evidence type="ECO:0000259" key="8">
    <source>
        <dbReference type="SMART" id="SM01340"/>
    </source>
</evidence>
<dbReference type="SMART" id="SM00853">
    <property type="entry name" value="MutL_C"/>
    <property type="match status" value="1"/>
</dbReference>
<protein>
    <recommendedName>
        <fullName evidence="2 5">DNA mismatch repair protein MutL</fullName>
    </recommendedName>
</protein>
<organism evidence="9 10">
    <name type="scientific">Citrobacter amalonaticus</name>
    <dbReference type="NCBI Taxonomy" id="35703"/>
    <lineage>
        <taxon>Bacteria</taxon>
        <taxon>Pseudomonadati</taxon>
        <taxon>Pseudomonadota</taxon>
        <taxon>Gammaproteobacteria</taxon>
        <taxon>Enterobacterales</taxon>
        <taxon>Enterobacteriaceae</taxon>
        <taxon>Citrobacter</taxon>
    </lineage>
</organism>
<evidence type="ECO:0000256" key="5">
    <source>
        <dbReference type="HAMAP-Rule" id="MF_00149"/>
    </source>
</evidence>
<dbReference type="SUPFAM" id="SSF118116">
    <property type="entry name" value="DNA mismatch repair protein MutL"/>
    <property type="match status" value="1"/>
</dbReference>
<evidence type="ECO:0000256" key="4">
    <source>
        <dbReference type="ARBA" id="ARBA00023204"/>
    </source>
</evidence>
<dbReference type="GO" id="GO:0032300">
    <property type="term" value="C:mismatch repair complex"/>
    <property type="evidence" value="ECO:0007669"/>
    <property type="project" value="InterPro"/>
</dbReference>
<dbReference type="CDD" id="cd03482">
    <property type="entry name" value="MutL_Trans_MutL"/>
    <property type="match status" value="1"/>
</dbReference>
<dbReference type="FunFam" id="3.30.1370.100:FF:000002">
    <property type="entry name" value="DNA mismatch repair protein MutL"/>
    <property type="match status" value="1"/>
</dbReference>
<dbReference type="GO" id="GO:0016887">
    <property type="term" value="F:ATP hydrolysis activity"/>
    <property type="evidence" value="ECO:0007669"/>
    <property type="project" value="InterPro"/>
</dbReference>
<dbReference type="EMBL" id="LT556085">
    <property type="protein sequence ID" value="SAY89145.1"/>
    <property type="molecule type" value="Genomic_DNA"/>
</dbReference>
<dbReference type="CDD" id="cd16926">
    <property type="entry name" value="HATPase_MutL-MLH-PMS-like"/>
    <property type="match status" value="1"/>
</dbReference>
<dbReference type="PANTHER" id="PTHR10073">
    <property type="entry name" value="DNA MISMATCH REPAIR PROTEIN MLH, PMS, MUTL"/>
    <property type="match status" value="1"/>
</dbReference>
<dbReference type="SMART" id="SM01340">
    <property type="entry name" value="DNA_mis_repair"/>
    <property type="match status" value="1"/>
</dbReference>
<dbReference type="InterPro" id="IPR020568">
    <property type="entry name" value="Ribosomal_Su5_D2-typ_SF"/>
</dbReference>
<dbReference type="Gene3D" id="3.30.565.10">
    <property type="entry name" value="Histidine kinase-like ATPase, C-terminal domain"/>
    <property type="match status" value="1"/>
</dbReference>
<sequence>MPIQVLPPQLANQIAAGEVVERPASVVKELVENSLDAGSTRIDIDIERGGAKLIRIRDNGCGIRKDELALALARHATSKIASLDDLEAIISLGFRGEALASISSVSRLTLTSRTAEQQEAWQAYAEGRDMEVTVKPAAHPVGTTLEVLDLFYNTPARRKFMRTEKTEFNHIDEIIRRIALARFDVTINLSHNGKMVRQYRAVAKEGPQERRLGAICGTPFLEHALAIEWQHGDLTLRGWVADPNHTTTALAEIQYCYVNGRMMRDRLINHAIRQACEDKLGADQQPAFVLYLEIDPHQVDVNVHPAKHEVRFHQSRLVHDFIYQGVLSVLQQQLESPLPLEAEGEPAPRHVPENRVAAGRNHFAEPAQAREPTAPRYASTPTAGSSAPRPTAASWPHAQPGYQKQQGEVYRQLLQTPTPATKLSPAPEPAVSALSGHCQSFGRVLTIVGNDCALLEREGNIHLLALPVAERWLRQAQLSPGEGQVCAQPLLIPLRLKVSAEEKAALENAQGALVELGIEFQADAQHVTIRAVPLPLRQQNLQILIPELIGYLTQQSAREPGNLAQWIARNLMSEHTQWTMAQAITLLADVERLCPQLVKAPPGGLLQPVDLHTAMNALKHE</sequence>
<dbReference type="PANTHER" id="PTHR10073:SF12">
    <property type="entry name" value="DNA MISMATCH REPAIR PROTEIN MLH1"/>
    <property type="match status" value="1"/>
</dbReference>
<dbReference type="FunFam" id="3.30.230.10:FF:000013">
    <property type="entry name" value="DNA mismatch repair endonuclease MutL"/>
    <property type="match status" value="1"/>
</dbReference>
<dbReference type="GO" id="GO:0030983">
    <property type="term" value="F:mismatched DNA binding"/>
    <property type="evidence" value="ECO:0007669"/>
    <property type="project" value="InterPro"/>
</dbReference>
<dbReference type="GO" id="GO:0005524">
    <property type="term" value="F:ATP binding"/>
    <property type="evidence" value="ECO:0007669"/>
    <property type="project" value="InterPro"/>
</dbReference>
<evidence type="ECO:0000313" key="10">
    <source>
        <dbReference type="Proteomes" id="UP000245995"/>
    </source>
</evidence>